<evidence type="ECO:0000313" key="3">
    <source>
        <dbReference type="Proteomes" id="UP001597286"/>
    </source>
</evidence>
<evidence type="ECO:0000259" key="1">
    <source>
        <dbReference type="PROSITE" id="PS51186"/>
    </source>
</evidence>
<dbReference type="InterPro" id="IPR000182">
    <property type="entry name" value="GNAT_dom"/>
</dbReference>
<proteinExistence type="predicted"/>
<feature type="domain" description="N-acetyltransferase" evidence="1">
    <location>
        <begin position="126"/>
        <end position="259"/>
    </location>
</feature>
<dbReference type="SUPFAM" id="SSF55729">
    <property type="entry name" value="Acyl-CoA N-acyltransferases (Nat)"/>
    <property type="match status" value="1"/>
</dbReference>
<organism evidence="2 3">
    <name type="scientific">Rhodococcus gannanensis</name>
    <dbReference type="NCBI Taxonomy" id="1960308"/>
    <lineage>
        <taxon>Bacteria</taxon>
        <taxon>Bacillati</taxon>
        <taxon>Actinomycetota</taxon>
        <taxon>Actinomycetes</taxon>
        <taxon>Mycobacteriales</taxon>
        <taxon>Nocardiaceae</taxon>
        <taxon>Rhodococcus</taxon>
    </lineage>
</organism>
<keyword evidence="3" id="KW-1185">Reference proteome</keyword>
<name>A0ABW4P1C9_9NOCA</name>
<sequence length="259" mass="27364">MDRLLEAMDANLASHASHLHQALPGARVHAADDLTVAASGIADDTFNLVCRARFTAESAPLRIDATTELVRKSGLPFSWWVGPASTPADLTELLPQHGWNPHESESAMAAQLSDVPLQVPSGDLRIEIVKDEVGLRDYAALMAANWTPSSPTVPLFFDGVATAALSASSASSFVVGYVGNRPVCGAEVHIGDGVAGLYGVVTLDDYRRRGHGTSVTLFALDVARRAGVETGVLQASDAGESIYTRIGFSRVGSYTEFAL</sequence>
<reference evidence="3" key="1">
    <citation type="journal article" date="2019" name="Int. J. Syst. Evol. Microbiol.">
        <title>The Global Catalogue of Microorganisms (GCM) 10K type strain sequencing project: providing services to taxonomists for standard genome sequencing and annotation.</title>
        <authorList>
            <consortium name="The Broad Institute Genomics Platform"/>
            <consortium name="The Broad Institute Genome Sequencing Center for Infectious Disease"/>
            <person name="Wu L."/>
            <person name="Ma J."/>
        </authorList>
    </citation>
    <scope>NUCLEOTIDE SEQUENCE [LARGE SCALE GENOMIC DNA]</scope>
    <source>
        <strain evidence="3">DT72</strain>
    </source>
</reference>
<dbReference type="Gene3D" id="3.40.630.30">
    <property type="match status" value="1"/>
</dbReference>
<accession>A0ABW4P1C9</accession>
<dbReference type="Proteomes" id="UP001597286">
    <property type="component" value="Unassembled WGS sequence"/>
</dbReference>
<dbReference type="InterPro" id="IPR016181">
    <property type="entry name" value="Acyl_CoA_acyltransferase"/>
</dbReference>
<comment type="caution">
    <text evidence="2">The sequence shown here is derived from an EMBL/GenBank/DDBJ whole genome shotgun (WGS) entry which is preliminary data.</text>
</comment>
<dbReference type="PROSITE" id="PS51186">
    <property type="entry name" value="GNAT"/>
    <property type="match status" value="1"/>
</dbReference>
<protein>
    <submittedName>
        <fullName evidence="2">GNAT family N-acetyltransferase</fullName>
    </submittedName>
</protein>
<dbReference type="CDD" id="cd04301">
    <property type="entry name" value="NAT_SF"/>
    <property type="match status" value="1"/>
</dbReference>
<dbReference type="RefSeq" id="WP_378484267.1">
    <property type="nucleotide sequence ID" value="NZ_JBHUFB010000008.1"/>
</dbReference>
<evidence type="ECO:0000313" key="2">
    <source>
        <dbReference type="EMBL" id="MFD1811722.1"/>
    </source>
</evidence>
<dbReference type="Pfam" id="PF00583">
    <property type="entry name" value="Acetyltransf_1"/>
    <property type="match status" value="1"/>
</dbReference>
<dbReference type="EMBL" id="JBHUFB010000008">
    <property type="protein sequence ID" value="MFD1811722.1"/>
    <property type="molecule type" value="Genomic_DNA"/>
</dbReference>
<gene>
    <name evidence="2" type="ORF">ACFSJG_05805</name>
</gene>